<evidence type="ECO:0000313" key="2">
    <source>
        <dbReference type="Proteomes" id="UP001144205"/>
    </source>
</evidence>
<gene>
    <name evidence="1" type="ORF">STA1M1_37480</name>
</gene>
<accession>A0ABQ5LY31</accession>
<dbReference type="EMBL" id="BROH01000015">
    <property type="protein sequence ID" value="GKY89879.1"/>
    <property type="molecule type" value="Genomic_DNA"/>
</dbReference>
<dbReference type="Proteomes" id="UP001144205">
    <property type="component" value="Unassembled WGS sequence"/>
</dbReference>
<keyword evidence="2" id="KW-1185">Reference proteome</keyword>
<evidence type="ECO:0000313" key="1">
    <source>
        <dbReference type="EMBL" id="GKY89879.1"/>
    </source>
</evidence>
<name>A0ABQ5LY31_9RHOB</name>
<proteinExistence type="predicted"/>
<protein>
    <submittedName>
        <fullName evidence="1">Uncharacterized protein</fullName>
    </submittedName>
</protein>
<comment type="caution">
    <text evidence="1">The sequence shown here is derived from an EMBL/GenBank/DDBJ whole genome shotgun (WGS) entry which is preliminary data.</text>
</comment>
<sequence length="70" mass="7540">MGIEQSLNLPSNWHAESAGRRLDCSKGFAELILRLVAKGDARVARGLCNRRSGAGPFLGDLVEDRTAFPA</sequence>
<organism evidence="1 2">
    <name type="scientific">Sinisalibacter aestuarii</name>
    <dbReference type="NCBI Taxonomy" id="2949426"/>
    <lineage>
        <taxon>Bacteria</taxon>
        <taxon>Pseudomonadati</taxon>
        <taxon>Pseudomonadota</taxon>
        <taxon>Alphaproteobacteria</taxon>
        <taxon>Rhodobacterales</taxon>
        <taxon>Roseobacteraceae</taxon>
        <taxon>Sinisalibacter</taxon>
    </lineage>
</organism>
<reference evidence="1" key="1">
    <citation type="journal article" date="2023" name="Int. J. Syst. Evol. Microbiol.">
        <title>Sinisalibacter aestuarii sp. nov., isolated from estuarine sediment of the Arakawa River.</title>
        <authorList>
            <person name="Arafat S.T."/>
            <person name="Hirano S."/>
            <person name="Sato A."/>
            <person name="Takeuchi K."/>
            <person name="Yasuda T."/>
            <person name="Terahara T."/>
            <person name="Hamada M."/>
            <person name="Kobayashi T."/>
        </authorList>
    </citation>
    <scope>NUCLEOTIDE SEQUENCE</scope>
    <source>
        <strain evidence="1">B-399</strain>
    </source>
</reference>